<dbReference type="Proteomes" id="UP000323000">
    <property type="component" value="Chromosome 3"/>
</dbReference>
<accession>A0A5C7IAH7</accession>
<dbReference type="PANTHER" id="PTHR46288:SF27">
    <property type="entry name" value="CYSTEINE_HISTIDINE-RICH C1 DOMAIN FAMILY PROTEIN"/>
    <property type="match status" value="1"/>
</dbReference>
<keyword evidence="3" id="KW-1185">Reference proteome</keyword>
<gene>
    <name evidence="2" type="ORF">EZV62_007356</name>
</gene>
<protein>
    <recommendedName>
        <fullName evidence="4">Phorbol-ester/DAG-type domain-containing protein</fullName>
    </recommendedName>
</protein>
<reference evidence="3" key="1">
    <citation type="journal article" date="2019" name="Gigascience">
        <title>De novo genome assembly of the endangered Acer yangbiense, a plant species with extremely small populations endemic to Yunnan Province, China.</title>
        <authorList>
            <person name="Yang J."/>
            <person name="Wariss H.M."/>
            <person name="Tao L."/>
            <person name="Zhang R."/>
            <person name="Yun Q."/>
            <person name="Hollingsworth P."/>
            <person name="Dao Z."/>
            <person name="Luo G."/>
            <person name="Guo H."/>
            <person name="Ma Y."/>
            <person name="Sun W."/>
        </authorList>
    </citation>
    <scope>NUCLEOTIDE SEQUENCE [LARGE SCALE GENOMIC DNA]</scope>
    <source>
        <strain evidence="3">cv. Malutang</strain>
    </source>
</reference>
<dbReference type="AlphaFoldDB" id="A0A5C7IAH7"/>
<dbReference type="InterPro" id="IPR046349">
    <property type="entry name" value="C1-like_sf"/>
</dbReference>
<evidence type="ECO:0000313" key="2">
    <source>
        <dbReference type="EMBL" id="TXG66081.1"/>
    </source>
</evidence>
<evidence type="ECO:0000313" key="3">
    <source>
        <dbReference type="Proteomes" id="UP000323000"/>
    </source>
</evidence>
<dbReference type="OrthoDB" id="1730876at2759"/>
<feature type="region of interest" description="Disordered" evidence="1">
    <location>
        <begin position="158"/>
        <end position="184"/>
    </location>
</feature>
<feature type="compositionally biased region" description="Basic and acidic residues" evidence="1">
    <location>
        <begin position="158"/>
        <end position="177"/>
    </location>
</feature>
<evidence type="ECO:0008006" key="4">
    <source>
        <dbReference type="Google" id="ProtNLM"/>
    </source>
</evidence>
<organism evidence="2 3">
    <name type="scientific">Acer yangbiense</name>
    <dbReference type="NCBI Taxonomy" id="1000413"/>
    <lineage>
        <taxon>Eukaryota</taxon>
        <taxon>Viridiplantae</taxon>
        <taxon>Streptophyta</taxon>
        <taxon>Embryophyta</taxon>
        <taxon>Tracheophyta</taxon>
        <taxon>Spermatophyta</taxon>
        <taxon>Magnoliopsida</taxon>
        <taxon>eudicotyledons</taxon>
        <taxon>Gunneridae</taxon>
        <taxon>Pentapetalae</taxon>
        <taxon>rosids</taxon>
        <taxon>malvids</taxon>
        <taxon>Sapindales</taxon>
        <taxon>Sapindaceae</taxon>
        <taxon>Hippocastanoideae</taxon>
        <taxon>Acereae</taxon>
        <taxon>Acer</taxon>
    </lineage>
</organism>
<proteinExistence type="predicted"/>
<dbReference type="EMBL" id="VAHF01000003">
    <property type="protein sequence ID" value="TXG66081.1"/>
    <property type="molecule type" value="Genomic_DNA"/>
</dbReference>
<comment type="caution">
    <text evidence="2">The sequence shown here is derived from an EMBL/GenBank/DDBJ whole genome shotgun (WGS) entry which is preliminary data.</text>
</comment>
<sequence length="205" mass="23469">MLLSCEECNFDLHSACAKTMKLYLKHECHNHNLYFAFDLKNKENNVLYCNKCHDTGGYFYCCRECDINFHFECIPLPCDVKHKCHIHPLTLTYSPKFKASRNSVSYNEVICDICKAGYLIAGHPIFLCAECKSFVHIECAISEDDTAVKVLKYLNPRPEKEQRSSTEDHCGRAELDRGNGNGSERMETFALELEALEEKHANKAS</sequence>
<dbReference type="PANTHER" id="PTHR46288">
    <property type="entry name" value="PHORBOL-ESTER/DAG-TYPE DOMAIN-CONTAINING PROTEIN"/>
    <property type="match status" value="1"/>
</dbReference>
<evidence type="ECO:0000256" key="1">
    <source>
        <dbReference type="SAM" id="MobiDB-lite"/>
    </source>
</evidence>
<name>A0A5C7IAH7_9ROSI</name>
<dbReference type="SUPFAM" id="SSF57889">
    <property type="entry name" value="Cysteine-rich domain"/>
    <property type="match status" value="2"/>
</dbReference>